<feature type="coiled-coil region" evidence="1">
    <location>
        <begin position="221"/>
        <end position="305"/>
    </location>
</feature>
<feature type="non-terminal residue" evidence="2">
    <location>
        <position position="1"/>
    </location>
</feature>
<gene>
    <name evidence="2" type="ORF">TPC1_31486</name>
</gene>
<evidence type="ECO:0000313" key="2">
    <source>
        <dbReference type="EMBL" id="JAP89019.1"/>
    </source>
</evidence>
<sequence>EVFTSRTSLRQWEDAKWVKYFEPDQAPTDVQNMELGMAKDIDLVDISHLKNCCCFILLQKVRHLKLNLTSFDQQAKNGDKGFQWYRYTTGTKEIMKGILSLEILEFFSTTDSEIRMFADFPKLHTVVLHQAVGKKLINQILAQPALKHLYLGSLKLTLENKTIVKAETDKTYSQSTFQQPEFESEILKLQIQDISDLRVQSLQVKVEKRFDEQSRLMNVNMKKVDEKCQQIEKKVEDQSQLTNGKVEQVDRKVNQVETNLNRKIEEARQALQNQMIQNQQQMQEINQNQQALQNQMAQNQQAVQRQITTLGQQVVQMQNSLQDLITFMRDVTE</sequence>
<accession>A0A146K084</accession>
<proteinExistence type="predicted"/>
<organism evidence="2">
    <name type="scientific">Trepomonas sp. PC1</name>
    <dbReference type="NCBI Taxonomy" id="1076344"/>
    <lineage>
        <taxon>Eukaryota</taxon>
        <taxon>Metamonada</taxon>
        <taxon>Diplomonadida</taxon>
        <taxon>Hexamitidae</taxon>
        <taxon>Hexamitinae</taxon>
        <taxon>Trepomonas</taxon>
    </lineage>
</organism>
<keyword evidence="1" id="KW-0175">Coiled coil</keyword>
<protein>
    <submittedName>
        <fullName evidence="2">Uncharacterized protein</fullName>
    </submittedName>
</protein>
<dbReference type="AlphaFoldDB" id="A0A146K084"/>
<reference evidence="2" key="1">
    <citation type="submission" date="2015-07" db="EMBL/GenBank/DDBJ databases">
        <title>Adaptation to a free-living lifestyle via gene acquisitions in the diplomonad Trepomonas sp. PC1.</title>
        <authorList>
            <person name="Xu F."/>
            <person name="Jerlstrom-Hultqvist J."/>
            <person name="Kolisko M."/>
            <person name="Simpson A.G.B."/>
            <person name="Roger A.J."/>
            <person name="Svard S.G."/>
            <person name="Andersson J.O."/>
        </authorList>
    </citation>
    <scope>NUCLEOTIDE SEQUENCE</scope>
    <source>
        <strain evidence="2">PC1</strain>
    </source>
</reference>
<dbReference type="EMBL" id="GDID01007587">
    <property type="protein sequence ID" value="JAP89019.1"/>
    <property type="molecule type" value="Transcribed_RNA"/>
</dbReference>
<evidence type="ECO:0000256" key="1">
    <source>
        <dbReference type="SAM" id="Coils"/>
    </source>
</evidence>
<name>A0A146K084_9EUKA</name>